<feature type="domain" description="Dehydrogenase E1 component" evidence="4">
    <location>
        <begin position="60"/>
        <end position="177"/>
    </location>
</feature>
<evidence type="ECO:0000256" key="3">
    <source>
        <dbReference type="ARBA" id="ARBA00023052"/>
    </source>
</evidence>
<comment type="caution">
    <text evidence="5">The sequence shown here is derived from an EMBL/GenBank/DDBJ whole genome shotgun (WGS) entry which is preliminary data.</text>
</comment>
<dbReference type="Gene3D" id="3.40.50.970">
    <property type="match status" value="1"/>
</dbReference>
<evidence type="ECO:0000256" key="1">
    <source>
        <dbReference type="ARBA" id="ARBA00001964"/>
    </source>
</evidence>
<dbReference type="InterPro" id="IPR029061">
    <property type="entry name" value="THDP-binding"/>
</dbReference>
<keyword evidence="6" id="KW-1185">Reference proteome</keyword>
<keyword evidence="3" id="KW-0786">Thiamine pyrophosphate</keyword>
<dbReference type="InterPro" id="IPR001017">
    <property type="entry name" value="DH_E1"/>
</dbReference>
<evidence type="ECO:0000313" key="5">
    <source>
        <dbReference type="EMBL" id="GMI58106.1"/>
    </source>
</evidence>
<dbReference type="EMBL" id="BRYB01006458">
    <property type="protein sequence ID" value="GMI58106.1"/>
    <property type="molecule type" value="Genomic_DNA"/>
</dbReference>
<protein>
    <recommendedName>
        <fullName evidence="4">Dehydrogenase E1 component domain-containing protein</fullName>
    </recommendedName>
</protein>
<dbReference type="PANTHER" id="PTHR11516">
    <property type="entry name" value="PYRUVATE DEHYDROGENASE E1 COMPONENT, ALPHA SUBUNIT BACTERIAL AND ORGANELLAR"/>
    <property type="match status" value="1"/>
</dbReference>
<organism evidence="5 6">
    <name type="scientific">Tetraparma gracilis</name>
    <dbReference type="NCBI Taxonomy" id="2962635"/>
    <lineage>
        <taxon>Eukaryota</taxon>
        <taxon>Sar</taxon>
        <taxon>Stramenopiles</taxon>
        <taxon>Ochrophyta</taxon>
        <taxon>Bolidophyceae</taxon>
        <taxon>Parmales</taxon>
        <taxon>Triparmaceae</taxon>
        <taxon>Tetraparma</taxon>
    </lineage>
</organism>
<comment type="cofactor">
    <cofactor evidence="1">
        <name>thiamine diphosphate</name>
        <dbReference type="ChEBI" id="CHEBI:58937"/>
    </cofactor>
</comment>
<dbReference type="InterPro" id="IPR050642">
    <property type="entry name" value="PDH_E1_Alpha_Subunit"/>
</dbReference>
<evidence type="ECO:0000313" key="6">
    <source>
        <dbReference type="Proteomes" id="UP001165060"/>
    </source>
</evidence>
<proteinExistence type="predicted"/>
<dbReference type="SUPFAM" id="SSF52518">
    <property type="entry name" value="Thiamin diphosphate-binding fold (THDP-binding)"/>
    <property type="match status" value="1"/>
</dbReference>
<dbReference type="PANTHER" id="PTHR11516:SF60">
    <property type="entry name" value="PYRUVATE DEHYDROGENASE E1 COMPONENT SUBUNIT ALPHA"/>
    <property type="match status" value="1"/>
</dbReference>
<sequence length="177" mass="19296">MLLSLRSLASRAPAARTAARGMASEATFSLEGLYQTHNLDSAPPTSTVATKDELVSYLTTMYTMRRMEITCDNEYKARTIRGFCHLYDGQEAIATGIDDAFTQEDSWITSYRCHCVALIRGGSVEKVLAELFGLHHGYTKGKGGSMHFYNKEHNFYGGQGIVGAQVPVGVGLAFAAK</sequence>
<dbReference type="Proteomes" id="UP001165060">
    <property type="component" value="Unassembled WGS sequence"/>
</dbReference>
<keyword evidence="2" id="KW-0560">Oxidoreductase</keyword>
<evidence type="ECO:0000259" key="4">
    <source>
        <dbReference type="Pfam" id="PF00676"/>
    </source>
</evidence>
<reference evidence="5 6" key="1">
    <citation type="journal article" date="2023" name="Commun. Biol.">
        <title>Genome analysis of Parmales, the sister group of diatoms, reveals the evolutionary specialization of diatoms from phago-mixotrophs to photoautotrophs.</title>
        <authorList>
            <person name="Ban H."/>
            <person name="Sato S."/>
            <person name="Yoshikawa S."/>
            <person name="Yamada K."/>
            <person name="Nakamura Y."/>
            <person name="Ichinomiya M."/>
            <person name="Sato N."/>
            <person name="Blanc-Mathieu R."/>
            <person name="Endo H."/>
            <person name="Kuwata A."/>
            <person name="Ogata H."/>
        </authorList>
    </citation>
    <scope>NUCLEOTIDE SEQUENCE [LARGE SCALE GENOMIC DNA]</scope>
</reference>
<dbReference type="Pfam" id="PF00676">
    <property type="entry name" value="E1_dh"/>
    <property type="match status" value="1"/>
</dbReference>
<name>A0ABQ6NEV1_9STRA</name>
<evidence type="ECO:0000256" key="2">
    <source>
        <dbReference type="ARBA" id="ARBA00023002"/>
    </source>
</evidence>
<accession>A0ABQ6NEV1</accession>
<gene>
    <name evidence="5" type="ORF">TeGR_g11826</name>
</gene>